<evidence type="ECO:0000256" key="5">
    <source>
        <dbReference type="SAM" id="MobiDB-lite"/>
    </source>
</evidence>
<dbReference type="SUPFAM" id="SSF56235">
    <property type="entry name" value="N-terminal nucleophile aminohydrolases (Ntn hydrolases)"/>
    <property type="match status" value="1"/>
</dbReference>
<evidence type="ECO:0000256" key="6">
    <source>
        <dbReference type="SAM" id="SignalP"/>
    </source>
</evidence>
<dbReference type="InterPro" id="IPR043137">
    <property type="entry name" value="GGT_ssub_C"/>
</dbReference>
<feature type="region of interest" description="Disordered" evidence="5">
    <location>
        <begin position="30"/>
        <end position="54"/>
    </location>
</feature>
<evidence type="ECO:0000256" key="1">
    <source>
        <dbReference type="ARBA" id="ARBA00009381"/>
    </source>
</evidence>
<keyword evidence="6" id="KW-0732">Signal</keyword>
<feature type="signal peptide" evidence="6">
    <location>
        <begin position="1"/>
        <end position="30"/>
    </location>
</feature>
<feature type="region of interest" description="Disordered" evidence="5">
    <location>
        <begin position="529"/>
        <end position="550"/>
    </location>
</feature>
<evidence type="ECO:0000256" key="4">
    <source>
        <dbReference type="ARBA" id="ARBA00023145"/>
    </source>
</evidence>
<feature type="region of interest" description="Disordered" evidence="5">
    <location>
        <begin position="388"/>
        <end position="416"/>
    </location>
</feature>
<accession>A0ABT4TLH4</accession>
<dbReference type="PANTHER" id="PTHR43199:SF1">
    <property type="entry name" value="GLUTATHIONE HYDROLASE PROENZYME"/>
    <property type="match status" value="1"/>
</dbReference>
<proteinExistence type="inferred from homology"/>
<dbReference type="PRINTS" id="PR01210">
    <property type="entry name" value="GGTRANSPTASE"/>
</dbReference>
<reference evidence="7" key="1">
    <citation type="submission" date="2023-01" db="EMBL/GenBank/DDBJ databases">
        <title>Draft genome sequence of Nocardiopsis sp. LSu2-4 isolated from halophytes.</title>
        <authorList>
            <person name="Duangmal K."/>
            <person name="Chantavorakit T."/>
        </authorList>
    </citation>
    <scope>NUCLEOTIDE SEQUENCE</scope>
    <source>
        <strain evidence="7">LSu2-4</strain>
    </source>
</reference>
<dbReference type="InterPro" id="IPR029055">
    <property type="entry name" value="Ntn_hydrolases_N"/>
</dbReference>
<evidence type="ECO:0000256" key="3">
    <source>
        <dbReference type="ARBA" id="ARBA00022801"/>
    </source>
</evidence>
<dbReference type="InterPro" id="IPR051792">
    <property type="entry name" value="GGT_bact"/>
</dbReference>
<keyword evidence="4" id="KW-0865">Zymogen</keyword>
<protein>
    <submittedName>
        <fullName evidence="7">Gamma-glutamyltransferase family protein</fullName>
    </submittedName>
</protein>
<keyword evidence="3" id="KW-0378">Hydrolase</keyword>
<dbReference type="Proteomes" id="UP001165685">
    <property type="component" value="Unassembled WGS sequence"/>
</dbReference>
<dbReference type="EMBL" id="JAQFWP010000022">
    <property type="protein sequence ID" value="MDA2805555.1"/>
    <property type="molecule type" value="Genomic_DNA"/>
</dbReference>
<keyword evidence="8" id="KW-1185">Reference proteome</keyword>
<evidence type="ECO:0000313" key="7">
    <source>
        <dbReference type="EMBL" id="MDA2805555.1"/>
    </source>
</evidence>
<gene>
    <name evidence="7" type="ORF">O4U47_13625</name>
</gene>
<evidence type="ECO:0000256" key="2">
    <source>
        <dbReference type="ARBA" id="ARBA00022679"/>
    </source>
</evidence>
<sequence>MLGSRKPRGALALGAAAGALLVCASGLSAAADDRDRPPGSPDRSPVATGYGGAVSTVDPDATAAGMRMLRRGGTAADAAVAAAAALGVTEPYSAGFGGGGYLLYYSAEDGRVHTLDARETAPAAMGEDAFTEDGEPIPFREAVTSGLSVGAPGAPAAWERAVDTWGRKSLRQVMRPAIELAEDGFTVDATFRDQTAANAGRFADFPATAELFLPGGAPPEPGTVFRNPDLAETYRAFARDGAQVLDGPLGRDVAAAAADPPTAPGTGREVRPGLLTAADVAGYAPVRRDPAHVEFQGLDVYGMAPSSSGGTTVGEALAIVDRSAPGDGDGAGTLHAALEASKLAFADRNAYIGDPAFTDVPVRALLSPEYAERRACLIDPASVLPAPVAPGDPSGGDGNGCPAPVAQPAAPDTEGRSTTHLVTADRWGNVASFTLSIEQTGGSGITVPGRGFLLNNQLTDFDFAASGPGAGEANLPGPGKRPRSSMSPTIVLDDGAPAMALGSPGGATIITTVLHVIVDTAALGTPLPDAVAAPRTSQRNAPETDAEPGFFGTPAEKELTARGHAFSATPEIGAVAALEYLEDGRIRAVAEPERRGGGHAEVLRPGG</sequence>
<dbReference type="InterPro" id="IPR043138">
    <property type="entry name" value="GGT_lsub"/>
</dbReference>
<organism evidence="7 8">
    <name type="scientific">Nocardiopsis suaedae</name>
    <dbReference type="NCBI Taxonomy" id="3018444"/>
    <lineage>
        <taxon>Bacteria</taxon>
        <taxon>Bacillati</taxon>
        <taxon>Actinomycetota</taxon>
        <taxon>Actinomycetes</taxon>
        <taxon>Streptosporangiales</taxon>
        <taxon>Nocardiopsidaceae</taxon>
        <taxon>Nocardiopsis</taxon>
    </lineage>
</organism>
<feature type="chain" id="PRO_5045608000" evidence="6">
    <location>
        <begin position="31"/>
        <end position="607"/>
    </location>
</feature>
<keyword evidence="2" id="KW-0808">Transferase</keyword>
<evidence type="ECO:0000313" key="8">
    <source>
        <dbReference type="Proteomes" id="UP001165685"/>
    </source>
</evidence>
<dbReference type="Gene3D" id="1.10.246.130">
    <property type="match status" value="1"/>
</dbReference>
<dbReference type="PANTHER" id="PTHR43199">
    <property type="entry name" value="GLUTATHIONE HYDROLASE"/>
    <property type="match status" value="1"/>
</dbReference>
<dbReference type="RefSeq" id="WP_270678208.1">
    <property type="nucleotide sequence ID" value="NZ_JAQFWP010000022.1"/>
</dbReference>
<comment type="similarity">
    <text evidence="1">Belongs to the gamma-glutamyltransferase family.</text>
</comment>
<dbReference type="Pfam" id="PF01019">
    <property type="entry name" value="G_glu_transpept"/>
    <property type="match status" value="1"/>
</dbReference>
<dbReference type="Gene3D" id="3.60.20.40">
    <property type="match status" value="1"/>
</dbReference>
<name>A0ABT4TLH4_9ACTN</name>
<comment type="caution">
    <text evidence="7">The sequence shown here is derived from an EMBL/GenBank/DDBJ whole genome shotgun (WGS) entry which is preliminary data.</text>
</comment>